<reference evidence="2 3" key="1">
    <citation type="submission" date="2013-08" db="EMBL/GenBank/DDBJ databases">
        <authorList>
            <person name="Durkin A.S."/>
            <person name="Haft D.R."/>
            <person name="McCorrison J."/>
            <person name="Torralba M."/>
            <person name="Gillis M."/>
            <person name="Haft D.H."/>
            <person name="Methe B."/>
            <person name="Sutton G."/>
            <person name="Nelson K.E."/>
        </authorList>
    </citation>
    <scope>NUCLEOTIDE SEQUENCE [LARGE SCALE GENOMIC DNA]</scope>
    <source>
        <strain evidence="2 3">F0195</strain>
    </source>
</reference>
<dbReference type="SUPFAM" id="SSF143011">
    <property type="entry name" value="RelE-like"/>
    <property type="match status" value="1"/>
</dbReference>
<organism evidence="2 3">
    <name type="scientific">Olsenella profusa F0195</name>
    <dbReference type="NCBI Taxonomy" id="1125712"/>
    <lineage>
        <taxon>Bacteria</taxon>
        <taxon>Bacillati</taxon>
        <taxon>Actinomycetota</taxon>
        <taxon>Coriobacteriia</taxon>
        <taxon>Coriobacteriales</taxon>
        <taxon>Atopobiaceae</taxon>
        <taxon>Olsenella</taxon>
    </lineage>
</organism>
<protein>
    <submittedName>
        <fullName evidence="2">Addiction module toxin, RelE/StbE family</fullName>
    </submittedName>
</protein>
<dbReference type="Gene3D" id="3.30.2310.20">
    <property type="entry name" value="RelE-like"/>
    <property type="match status" value="1"/>
</dbReference>
<sequence>MKVCKRRHWNMEALKTAISDLLASDETSLSPRYRAHALTDALEGYRSLHVGSAPNPPKDKWVLMYRLSGHEVILVRTGTHDEVYGK</sequence>
<dbReference type="STRING" id="1125712.HMPREF1316_1921"/>
<dbReference type="InterPro" id="IPR007712">
    <property type="entry name" value="RelE/ParE_toxin"/>
</dbReference>
<dbReference type="eggNOG" id="COG3041">
    <property type="taxonomic scope" value="Bacteria"/>
</dbReference>
<evidence type="ECO:0000256" key="1">
    <source>
        <dbReference type="ARBA" id="ARBA00022649"/>
    </source>
</evidence>
<evidence type="ECO:0000313" key="3">
    <source>
        <dbReference type="Proteomes" id="UP000016638"/>
    </source>
</evidence>
<name>U2TVS8_9ACTN</name>
<dbReference type="Proteomes" id="UP000016638">
    <property type="component" value="Unassembled WGS sequence"/>
</dbReference>
<gene>
    <name evidence="2" type="ORF">HMPREF1316_1921</name>
</gene>
<accession>U2TVS8</accession>
<keyword evidence="3" id="KW-1185">Reference proteome</keyword>
<dbReference type="InterPro" id="IPR035093">
    <property type="entry name" value="RelE/ParE_toxin_dom_sf"/>
</dbReference>
<comment type="caution">
    <text evidence="2">The sequence shown here is derived from an EMBL/GenBank/DDBJ whole genome shotgun (WGS) entry which is preliminary data.</text>
</comment>
<dbReference type="AlphaFoldDB" id="U2TVS8"/>
<dbReference type="EMBL" id="AWEZ01000010">
    <property type="protein sequence ID" value="ERL10430.1"/>
    <property type="molecule type" value="Genomic_DNA"/>
</dbReference>
<dbReference type="InterPro" id="IPR004386">
    <property type="entry name" value="Toxin_YafQ-like"/>
</dbReference>
<evidence type="ECO:0000313" key="2">
    <source>
        <dbReference type="EMBL" id="ERL10430.1"/>
    </source>
</evidence>
<dbReference type="Pfam" id="PF15738">
    <property type="entry name" value="YafQ_toxin"/>
    <property type="match status" value="1"/>
</dbReference>
<proteinExistence type="predicted"/>
<dbReference type="PATRIC" id="fig|1125712.3.peg.302"/>
<keyword evidence="1" id="KW-1277">Toxin-antitoxin system</keyword>
<dbReference type="NCBIfam" id="TIGR02385">
    <property type="entry name" value="RelE_StbE"/>
    <property type="match status" value="1"/>
</dbReference>